<evidence type="ECO:0000313" key="12">
    <source>
        <dbReference type="EMBL" id="EYC12915.1"/>
    </source>
</evidence>
<evidence type="ECO:0000256" key="8">
    <source>
        <dbReference type="ARBA" id="ARBA00023136"/>
    </source>
</evidence>
<dbReference type="GO" id="GO:0008375">
    <property type="term" value="F:acetylglucosaminyltransferase activity"/>
    <property type="evidence" value="ECO:0007669"/>
    <property type="project" value="TreeGrafter"/>
</dbReference>
<evidence type="ECO:0000256" key="3">
    <source>
        <dbReference type="ARBA" id="ARBA00022676"/>
    </source>
</evidence>
<dbReference type="Pfam" id="PF02485">
    <property type="entry name" value="Branch"/>
    <property type="match status" value="1"/>
</dbReference>
<evidence type="ECO:0000313" key="13">
    <source>
        <dbReference type="Proteomes" id="UP000024635"/>
    </source>
</evidence>
<sequence>MLLPPPSSSDNTSDEATTVDTADVADAADTTAAVLQPCQNRRHGAEQTRHMQRQGFGVYKLILLLIYGCCFWFLFKYLFWDHIQRRFFPEQDNQKYTDLLDRIDLNCNGILNNDPKIIQQAKMMRYNTHFVEKLILDADDRCLAIRSLFGFDNRPNSEAERDYPLAYGLIVYKNLVQVLFMLGSFYRPQNEYCIAVSGGAEPMFKLIMGEVDKCFSNIRVLNRPRIDWGSYEIINSTFACLNVLSSSETPWKYFQYLAGVDIPLKTNLEMVEILKQWNDTVNAEITWFQPKRIRSKRIEAAPLPLYKASLSATVPRAAIDEIVKSSEARSLLYFLLNTSIPDESFWGTLTGNADSESFLMNLSFPVPGGTDAAKWLEYREGYRKNHTEQLKRFEKQKHRMRYYLSRYQLWDTNCRGKMASGSCIFGISDLPDLLKQPHLVAHKLYIDFEPAAFFCGLKEIRSRERKPLRLDVKPYNEIPQVELSMGVPFENLSHPLWLF</sequence>
<keyword evidence="7 11" id="KW-1133">Transmembrane helix</keyword>
<keyword evidence="13" id="KW-1185">Reference proteome</keyword>
<comment type="subcellular location">
    <subcellularLocation>
        <location evidence="1">Membrane</location>
        <topology evidence="1">Single-pass type II membrane protein</topology>
    </subcellularLocation>
</comment>
<keyword evidence="5 11" id="KW-0812">Transmembrane</keyword>
<reference evidence="13" key="1">
    <citation type="journal article" date="2015" name="Nat. Genet.">
        <title>The genome and transcriptome of the zoonotic hookworm Ancylostoma ceylanicum identify infection-specific gene families.</title>
        <authorList>
            <person name="Schwarz E.M."/>
            <person name="Hu Y."/>
            <person name="Antoshechkin I."/>
            <person name="Miller M.M."/>
            <person name="Sternberg P.W."/>
            <person name="Aroian R.V."/>
        </authorList>
    </citation>
    <scope>NUCLEOTIDE SEQUENCE</scope>
    <source>
        <strain evidence="13">HY135</strain>
    </source>
</reference>
<keyword evidence="4" id="KW-0808">Transferase</keyword>
<keyword evidence="6" id="KW-0735">Signal-anchor</keyword>
<feature type="transmembrane region" description="Helical" evidence="11">
    <location>
        <begin position="58"/>
        <end position="80"/>
    </location>
</feature>
<comment type="similarity">
    <text evidence="10">Belongs to the glycosyltransferase 14 family.</text>
</comment>
<dbReference type="InterPro" id="IPR003406">
    <property type="entry name" value="Glyco_trans_14"/>
</dbReference>
<evidence type="ECO:0000256" key="6">
    <source>
        <dbReference type="ARBA" id="ARBA00022968"/>
    </source>
</evidence>
<keyword evidence="9" id="KW-0325">Glycoprotein</keyword>
<evidence type="ECO:0000256" key="4">
    <source>
        <dbReference type="ARBA" id="ARBA00022679"/>
    </source>
</evidence>
<name>A0A016UCM0_9BILA</name>
<accession>A0A016UCM0</accession>
<dbReference type="PANTHER" id="PTHR19297:SF124">
    <property type="entry name" value="C-TYPE LECTIN DOMAIN-CONTAINING PROTEIN-RELATED"/>
    <property type="match status" value="1"/>
</dbReference>
<dbReference type="AlphaFoldDB" id="A0A016UCM0"/>
<comment type="pathway">
    <text evidence="2">Protein modification; protein glycosylation.</text>
</comment>
<evidence type="ECO:0000256" key="9">
    <source>
        <dbReference type="ARBA" id="ARBA00023180"/>
    </source>
</evidence>
<dbReference type="Proteomes" id="UP000024635">
    <property type="component" value="Unassembled WGS sequence"/>
</dbReference>
<evidence type="ECO:0000256" key="7">
    <source>
        <dbReference type="ARBA" id="ARBA00022989"/>
    </source>
</evidence>
<evidence type="ECO:0000256" key="10">
    <source>
        <dbReference type="ARBA" id="ARBA00038150"/>
    </source>
</evidence>
<comment type="caution">
    <text evidence="12">The sequence shown here is derived from an EMBL/GenBank/DDBJ whole genome shotgun (WGS) entry which is preliminary data.</text>
</comment>
<organism evidence="12 13">
    <name type="scientific">Ancylostoma ceylanicum</name>
    <dbReference type="NCBI Taxonomy" id="53326"/>
    <lineage>
        <taxon>Eukaryota</taxon>
        <taxon>Metazoa</taxon>
        <taxon>Ecdysozoa</taxon>
        <taxon>Nematoda</taxon>
        <taxon>Chromadorea</taxon>
        <taxon>Rhabditida</taxon>
        <taxon>Rhabditina</taxon>
        <taxon>Rhabditomorpha</taxon>
        <taxon>Strongyloidea</taxon>
        <taxon>Ancylostomatidae</taxon>
        <taxon>Ancylostomatinae</taxon>
        <taxon>Ancylostoma</taxon>
    </lineage>
</organism>
<dbReference type="STRING" id="53326.A0A016UCM0"/>
<gene>
    <name evidence="12" type="primary">Acey_s0045.g1156</name>
    <name evidence="12" type="ORF">Y032_0045g1156</name>
</gene>
<keyword evidence="8 11" id="KW-0472">Membrane</keyword>
<dbReference type="OrthoDB" id="2019572at2759"/>
<dbReference type="GO" id="GO:0016020">
    <property type="term" value="C:membrane"/>
    <property type="evidence" value="ECO:0007669"/>
    <property type="project" value="UniProtKB-SubCell"/>
</dbReference>
<proteinExistence type="inferred from homology"/>
<dbReference type="EMBL" id="JARK01001381">
    <property type="protein sequence ID" value="EYC12915.1"/>
    <property type="molecule type" value="Genomic_DNA"/>
</dbReference>
<protein>
    <recommendedName>
        <fullName evidence="14">Core-2/I-Branching enzyme</fullName>
    </recommendedName>
</protein>
<dbReference type="PANTHER" id="PTHR19297">
    <property type="entry name" value="GLYCOSYLTRANSFERASE 14 FAMILY MEMBER"/>
    <property type="match status" value="1"/>
</dbReference>
<evidence type="ECO:0008006" key="14">
    <source>
        <dbReference type="Google" id="ProtNLM"/>
    </source>
</evidence>
<keyword evidence="3" id="KW-0328">Glycosyltransferase</keyword>
<evidence type="ECO:0000256" key="1">
    <source>
        <dbReference type="ARBA" id="ARBA00004606"/>
    </source>
</evidence>
<evidence type="ECO:0000256" key="11">
    <source>
        <dbReference type="SAM" id="Phobius"/>
    </source>
</evidence>
<evidence type="ECO:0000256" key="2">
    <source>
        <dbReference type="ARBA" id="ARBA00004922"/>
    </source>
</evidence>
<evidence type="ECO:0000256" key="5">
    <source>
        <dbReference type="ARBA" id="ARBA00022692"/>
    </source>
</evidence>